<accession>A0A0R0M337</accession>
<sequence length="163" mass="19021">MMFYLLTATIFFSTAVSTNTQFEKKYTLNKATISVNELPTTFVRQYEKITEKNWNTCQTKSTRHIYTTYESFNIFSRKMLIKVSEKKQTKKNDDDWITESTYEDEWTENCTENISAYKKFSTNVHNLVISSNPNMPSSIIRLKKPVESNPLCSPSLSNIDYSI</sequence>
<dbReference type="EMBL" id="LGUB01000190">
    <property type="protein sequence ID" value="KRH93876.1"/>
    <property type="molecule type" value="Genomic_DNA"/>
</dbReference>
<reference evidence="2 3" key="1">
    <citation type="submission" date="2015-07" db="EMBL/GenBank/DDBJ databases">
        <title>The genome of Pseudoloma neurophilia, a relevant intracellular parasite of the zebrafish.</title>
        <authorList>
            <person name="Ndikumana S."/>
            <person name="Pelin A."/>
            <person name="Sanders J."/>
            <person name="Corradi N."/>
        </authorList>
    </citation>
    <scope>NUCLEOTIDE SEQUENCE [LARGE SCALE GENOMIC DNA]</scope>
    <source>
        <strain evidence="2 3">MK1</strain>
    </source>
</reference>
<keyword evidence="1" id="KW-0732">Signal</keyword>
<dbReference type="Proteomes" id="UP000051530">
    <property type="component" value="Unassembled WGS sequence"/>
</dbReference>
<comment type="caution">
    <text evidence="2">The sequence shown here is derived from an EMBL/GenBank/DDBJ whole genome shotgun (WGS) entry which is preliminary data.</text>
</comment>
<dbReference type="VEuPathDB" id="MicrosporidiaDB:M153_5050002994"/>
<dbReference type="AlphaFoldDB" id="A0A0R0M337"/>
<evidence type="ECO:0000256" key="1">
    <source>
        <dbReference type="SAM" id="SignalP"/>
    </source>
</evidence>
<keyword evidence="3" id="KW-1185">Reference proteome</keyword>
<feature type="chain" id="PRO_5006399106" evidence="1">
    <location>
        <begin position="18"/>
        <end position="163"/>
    </location>
</feature>
<proteinExistence type="predicted"/>
<organism evidence="2 3">
    <name type="scientific">Pseudoloma neurophilia</name>
    <dbReference type="NCBI Taxonomy" id="146866"/>
    <lineage>
        <taxon>Eukaryota</taxon>
        <taxon>Fungi</taxon>
        <taxon>Fungi incertae sedis</taxon>
        <taxon>Microsporidia</taxon>
        <taxon>Pseudoloma</taxon>
    </lineage>
</organism>
<name>A0A0R0M337_9MICR</name>
<protein>
    <submittedName>
        <fullName evidence="2">Uncharacterized protein</fullName>
    </submittedName>
</protein>
<feature type="signal peptide" evidence="1">
    <location>
        <begin position="1"/>
        <end position="17"/>
    </location>
</feature>
<evidence type="ECO:0000313" key="3">
    <source>
        <dbReference type="Proteomes" id="UP000051530"/>
    </source>
</evidence>
<evidence type="ECO:0000313" key="2">
    <source>
        <dbReference type="EMBL" id="KRH93876.1"/>
    </source>
</evidence>
<gene>
    <name evidence="2" type="ORF">M153_5050002994</name>
</gene>